<keyword evidence="11" id="KW-0594">Phospholipid biosynthesis</keyword>
<evidence type="ECO:0000256" key="3">
    <source>
        <dbReference type="ARBA" id="ARBA00022516"/>
    </source>
</evidence>
<dbReference type="GO" id="GO:0004143">
    <property type="term" value="F:ATP-dependent diacylglycerol kinase activity"/>
    <property type="evidence" value="ECO:0007669"/>
    <property type="project" value="UniProtKB-EC"/>
</dbReference>
<proteinExistence type="inferred from homology"/>
<evidence type="ECO:0000256" key="1">
    <source>
        <dbReference type="ARBA" id="ARBA00001946"/>
    </source>
</evidence>
<dbReference type="PROSITE" id="PS50146">
    <property type="entry name" value="DAGK"/>
    <property type="match status" value="1"/>
</dbReference>
<evidence type="ECO:0000256" key="2">
    <source>
        <dbReference type="ARBA" id="ARBA00005983"/>
    </source>
</evidence>
<dbReference type="RefSeq" id="WP_338892720.1">
    <property type="nucleotide sequence ID" value="NZ_CP147846.1"/>
</dbReference>
<keyword evidence="15" id="KW-1185">Reference proteome</keyword>
<dbReference type="InterPro" id="IPR045540">
    <property type="entry name" value="YegS/DAGK_C"/>
</dbReference>
<evidence type="ECO:0000256" key="7">
    <source>
        <dbReference type="ARBA" id="ARBA00022777"/>
    </source>
</evidence>
<keyword evidence="12" id="KW-1208">Phospholipid metabolism</keyword>
<sequence length="296" mass="31323">MTITVLTNPTAGNGRAARVSEVVVARLRERGRRVVTIEGRTPGDALESTKRAVRAGTDALVAVGGDGLVNLALQAVATTATPLAVAPAGTGNDFARLLGVPLGDPAAAADIVGEGRIRTMDLGRVDGRWFATVLSSGFDSLVTERANRLRWPRGPLRYNIAMLLELSRFRPIPYRLELDDLSFDVDATLVTVGNGPTYGGGMAICPGARADDGLLDVTVVRASSRTRLVRLFPTLYKGTHITLPEVDTYRATRVTLTAPGMVAYADGERFPPLPVCAEVVPHAVDVLVGSASRLGQ</sequence>
<keyword evidence="9" id="KW-0460">Magnesium</keyword>
<comment type="cofactor">
    <cofactor evidence="1">
        <name>Mg(2+)</name>
        <dbReference type="ChEBI" id="CHEBI:18420"/>
    </cofactor>
</comment>
<keyword evidence="4 14" id="KW-0808">Transferase</keyword>
<keyword evidence="10" id="KW-0443">Lipid metabolism</keyword>
<evidence type="ECO:0000256" key="8">
    <source>
        <dbReference type="ARBA" id="ARBA00022840"/>
    </source>
</evidence>
<dbReference type="Gene3D" id="2.60.200.40">
    <property type="match status" value="1"/>
</dbReference>
<accession>A0ABZ2PSK1</accession>
<evidence type="ECO:0000313" key="14">
    <source>
        <dbReference type="EMBL" id="WXG70987.1"/>
    </source>
</evidence>
<dbReference type="NCBIfam" id="TIGR00147">
    <property type="entry name" value="YegS/Rv2252/BmrU family lipid kinase"/>
    <property type="match status" value="1"/>
</dbReference>
<dbReference type="EMBL" id="CP147846">
    <property type="protein sequence ID" value="WXG70987.1"/>
    <property type="molecule type" value="Genomic_DNA"/>
</dbReference>
<dbReference type="InterPro" id="IPR016064">
    <property type="entry name" value="NAD/diacylglycerol_kinase_sf"/>
</dbReference>
<feature type="domain" description="DAGKc" evidence="13">
    <location>
        <begin position="1"/>
        <end position="129"/>
    </location>
</feature>
<dbReference type="InterPro" id="IPR050187">
    <property type="entry name" value="Lipid_Phosphate_FormReg"/>
</dbReference>
<gene>
    <name evidence="14" type="ORF">WDS16_11125</name>
</gene>
<reference evidence="14 15" key="1">
    <citation type="submission" date="2024-03" db="EMBL/GenBank/DDBJ databases">
        <title>Natural products discovery in diverse microorganisms through a two-stage MS feature dereplication strategy.</title>
        <authorList>
            <person name="Zhang R."/>
        </authorList>
    </citation>
    <scope>NUCLEOTIDE SEQUENCE [LARGE SCALE GENOMIC DNA]</scope>
    <source>
        <strain evidence="14 15">18930</strain>
    </source>
</reference>
<dbReference type="Proteomes" id="UP001432000">
    <property type="component" value="Chromosome"/>
</dbReference>
<evidence type="ECO:0000256" key="11">
    <source>
        <dbReference type="ARBA" id="ARBA00023209"/>
    </source>
</evidence>
<dbReference type="Gene3D" id="3.40.50.10330">
    <property type="entry name" value="Probable inorganic polyphosphate/atp-NAD kinase, domain 1"/>
    <property type="match status" value="1"/>
</dbReference>
<dbReference type="EC" id="2.7.1.107" evidence="14"/>
<organism evidence="14 15">
    <name type="scientific">Rhodococcus sovatensis</name>
    <dbReference type="NCBI Taxonomy" id="1805840"/>
    <lineage>
        <taxon>Bacteria</taxon>
        <taxon>Bacillati</taxon>
        <taxon>Actinomycetota</taxon>
        <taxon>Actinomycetes</taxon>
        <taxon>Mycobacteriales</taxon>
        <taxon>Nocardiaceae</taxon>
        <taxon>Rhodococcus</taxon>
    </lineage>
</organism>
<evidence type="ECO:0000256" key="10">
    <source>
        <dbReference type="ARBA" id="ARBA00023098"/>
    </source>
</evidence>
<evidence type="ECO:0000256" key="6">
    <source>
        <dbReference type="ARBA" id="ARBA00022741"/>
    </source>
</evidence>
<evidence type="ECO:0000256" key="12">
    <source>
        <dbReference type="ARBA" id="ARBA00023264"/>
    </source>
</evidence>
<keyword evidence="5" id="KW-0479">Metal-binding</keyword>
<dbReference type="NCBIfam" id="NF008882">
    <property type="entry name" value="PRK11914.1"/>
    <property type="match status" value="1"/>
</dbReference>
<evidence type="ECO:0000256" key="4">
    <source>
        <dbReference type="ARBA" id="ARBA00022679"/>
    </source>
</evidence>
<dbReference type="SMART" id="SM00046">
    <property type="entry name" value="DAGKc"/>
    <property type="match status" value="1"/>
</dbReference>
<keyword evidence="6" id="KW-0547">Nucleotide-binding</keyword>
<dbReference type="Pfam" id="PF19279">
    <property type="entry name" value="YegS_C"/>
    <property type="match status" value="1"/>
</dbReference>
<dbReference type="SUPFAM" id="SSF111331">
    <property type="entry name" value="NAD kinase/diacylglycerol kinase-like"/>
    <property type="match status" value="1"/>
</dbReference>
<evidence type="ECO:0000313" key="15">
    <source>
        <dbReference type="Proteomes" id="UP001432000"/>
    </source>
</evidence>
<dbReference type="Pfam" id="PF00781">
    <property type="entry name" value="DAGK_cat"/>
    <property type="match status" value="1"/>
</dbReference>
<dbReference type="PANTHER" id="PTHR12358:SF106">
    <property type="entry name" value="LIPID KINASE YEGS"/>
    <property type="match status" value="1"/>
</dbReference>
<protein>
    <submittedName>
        <fullName evidence="14">Diacylglycerol kinase</fullName>
        <ecNumber evidence="14">2.7.1.107</ecNumber>
    </submittedName>
</protein>
<evidence type="ECO:0000256" key="5">
    <source>
        <dbReference type="ARBA" id="ARBA00022723"/>
    </source>
</evidence>
<evidence type="ECO:0000259" key="13">
    <source>
        <dbReference type="PROSITE" id="PS50146"/>
    </source>
</evidence>
<comment type="similarity">
    <text evidence="2">Belongs to the diacylglycerol/lipid kinase family.</text>
</comment>
<keyword evidence="8" id="KW-0067">ATP-binding</keyword>
<dbReference type="InterPro" id="IPR017438">
    <property type="entry name" value="ATP-NAD_kinase_N"/>
</dbReference>
<dbReference type="InterPro" id="IPR001206">
    <property type="entry name" value="Diacylglycerol_kinase_cat_dom"/>
</dbReference>
<dbReference type="InterPro" id="IPR005218">
    <property type="entry name" value="Diacylglycerol/lipid_kinase"/>
</dbReference>
<evidence type="ECO:0000256" key="9">
    <source>
        <dbReference type="ARBA" id="ARBA00022842"/>
    </source>
</evidence>
<dbReference type="PANTHER" id="PTHR12358">
    <property type="entry name" value="SPHINGOSINE KINASE"/>
    <property type="match status" value="1"/>
</dbReference>
<keyword evidence="3" id="KW-0444">Lipid biosynthesis</keyword>
<keyword evidence="7 14" id="KW-0418">Kinase</keyword>
<name>A0ABZ2PSK1_9NOCA</name>